<name>A0A8T0PTB9_PANVG</name>
<accession>A0A8T0PTB9</accession>
<keyword evidence="3" id="KW-1185">Reference proteome</keyword>
<evidence type="ECO:0000313" key="2">
    <source>
        <dbReference type="EMBL" id="KAG2563739.1"/>
    </source>
</evidence>
<organism evidence="2 3">
    <name type="scientific">Panicum virgatum</name>
    <name type="common">Blackwell switchgrass</name>
    <dbReference type="NCBI Taxonomy" id="38727"/>
    <lineage>
        <taxon>Eukaryota</taxon>
        <taxon>Viridiplantae</taxon>
        <taxon>Streptophyta</taxon>
        <taxon>Embryophyta</taxon>
        <taxon>Tracheophyta</taxon>
        <taxon>Spermatophyta</taxon>
        <taxon>Magnoliopsida</taxon>
        <taxon>Liliopsida</taxon>
        <taxon>Poales</taxon>
        <taxon>Poaceae</taxon>
        <taxon>PACMAD clade</taxon>
        <taxon>Panicoideae</taxon>
        <taxon>Panicodae</taxon>
        <taxon>Paniceae</taxon>
        <taxon>Panicinae</taxon>
        <taxon>Panicum</taxon>
        <taxon>Panicum sect. Hiantes</taxon>
    </lineage>
</organism>
<dbReference type="Proteomes" id="UP000823388">
    <property type="component" value="Chromosome 8K"/>
</dbReference>
<reference evidence="2" key="1">
    <citation type="submission" date="2020-05" db="EMBL/GenBank/DDBJ databases">
        <title>WGS assembly of Panicum virgatum.</title>
        <authorList>
            <person name="Lovell J.T."/>
            <person name="Jenkins J."/>
            <person name="Shu S."/>
            <person name="Juenger T.E."/>
            <person name="Schmutz J."/>
        </authorList>
    </citation>
    <scope>NUCLEOTIDE SEQUENCE</scope>
    <source>
        <strain evidence="2">AP13</strain>
    </source>
</reference>
<sequence>MASFSEGIQLRRCLSFSGGAMQPSPPHKSTGPFNQRQTQLLGAKTVVIARWNLHLRIWEIGTTWTFLSWSSSCYSANHSTLE</sequence>
<evidence type="ECO:0000313" key="3">
    <source>
        <dbReference type="Proteomes" id="UP000823388"/>
    </source>
</evidence>
<dbReference type="AlphaFoldDB" id="A0A8T0PTB9"/>
<proteinExistence type="predicted"/>
<protein>
    <submittedName>
        <fullName evidence="2">Uncharacterized protein</fullName>
    </submittedName>
</protein>
<comment type="caution">
    <text evidence="2">The sequence shown here is derived from an EMBL/GenBank/DDBJ whole genome shotgun (WGS) entry which is preliminary data.</text>
</comment>
<evidence type="ECO:0000256" key="1">
    <source>
        <dbReference type="SAM" id="MobiDB-lite"/>
    </source>
</evidence>
<gene>
    <name evidence="2" type="ORF">PVAP13_8KG365404</name>
</gene>
<dbReference type="EMBL" id="CM029051">
    <property type="protein sequence ID" value="KAG2563739.1"/>
    <property type="molecule type" value="Genomic_DNA"/>
</dbReference>
<feature type="region of interest" description="Disordered" evidence="1">
    <location>
        <begin position="16"/>
        <end position="35"/>
    </location>
</feature>